<dbReference type="GO" id="GO:0030215">
    <property type="term" value="F:semaphorin receptor binding"/>
    <property type="evidence" value="ECO:0007669"/>
    <property type="project" value="InterPro"/>
</dbReference>
<dbReference type="InterPro" id="IPR002165">
    <property type="entry name" value="Plexin_repeat"/>
</dbReference>
<evidence type="ECO:0000259" key="18">
    <source>
        <dbReference type="PROSITE" id="PS01180"/>
    </source>
</evidence>
<dbReference type="InterPro" id="IPR000884">
    <property type="entry name" value="TSP1_rpt"/>
</dbReference>
<dbReference type="InterPro" id="IPR002049">
    <property type="entry name" value="LE_dom"/>
</dbReference>
<evidence type="ECO:0000256" key="16">
    <source>
        <dbReference type="SAM" id="MobiDB-lite"/>
    </source>
</evidence>
<feature type="domain" description="Sema" evidence="20">
    <location>
        <begin position="23"/>
        <end position="499"/>
    </location>
</feature>
<dbReference type="PROSITE" id="PS50092">
    <property type="entry name" value="TSP1"/>
    <property type="match status" value="3"/>
</dbReference>
<dbReference type="GO" id="GO:0071526">
    <property type="term" value="P:semaphorin-plexin signaling pathway"/>
    <property type="evidence" value="ECO:0007669"/>
    <property type="project" value="TreeGrafter"/>
</dbReference>
<sequence length="2776" mass="311481">MPHNNRHRRWHRNRIVEGRQGREGREGRDNFQNKCSNAVVERYSHSGVTYYQQLMFDVHNYQLIVGARDYLVRVGLDNFQTSRPEAHYIPADADKQKLCERKGMKRWQCHNYITVLLPITATKQVLVCGTNAFSPECEIRQLLSLSSVIKRESGVSKSAFSPLWNTSALLTQSGDYFYAGPLDFRGIDAAIIKHDNNPLSTQSSLLATSNPNKKPILRTIQSDSKWINADANFVYNFEYESHIYFLFRESAVEYINCGKKIYSRIGRVCKNDIGGQLYYKENWTSFMKSRLNCSIPGLFPFYFDELESVDWVETNDVPTLYATFNTPENSIHGSAICAFRIDSVLSSFHGHFKQQKNTDSIWESSQANKDIFECQTTNKNISELHSIQRLNSQFQLMDSAVQSVNGRPYVVETDKHFQFIAVDVIQSKYHNSVEVIFVTTTEGVLMKYVRWPFATKSCLIDQIRVISNASNDSILSMKLLRDTQSLYLGTKQEILRISVERCHTFSDQTQCLLSGDPYCGWDQLKMACTTAPGRNPQSQEWIQSDSTQCYESKSNQWSDWFECNQMNKTLGDQCLCRMRSCSPSTYSSDFCMNGKEIQVTNCTQHGGWTDWSQWSTCSATCGTANKYRYRKCSSPAPAFGGRNCRGVERESIPCVNQPPCVNTTLTQEPIKPANQWSDWSDWEVCSAKCGGGVQLRRRRCESTNKFKACIGCDVEWRLCNRHDCGESKQQSEWTDWLIRNVTADGVNEQRYRFVCRTEGYSAHVSTRMEERFVPTNNVWSQCSDHSCNGFQFKWNGNHFISRECAATQCQGWSQWSQWTQCVYGKQSRSRECLGADRCSGHYKEMRYCSQTNNYLANNDNTMNEIPVFRKSTSSTEDESSDQSYSLQKVVFVSLLSFGCGAVISGLFIYLLLTKNERIRDMRHQRLNLRLFSSFKSTANAYESPHDYKSNQSVLSPLNSISPTCHSFDRRCDKQSNESVVNGCGEDQSFNGSDPRCDRRQWMACYAECQPRGLVVNASRGWFGTDLGAEGSAGHSPHYCLWILTTHPLLDANTLFSSKATTRSISRPTNPSIPAISVILEKGMRVECPHSHVQVFDGVPDFVAAGALSKKLGFYCGTDLKQDIHLVAFSGFLTVFFERHDPNQGFNASYVRLDCHSCHSFKDRQCLDNQCVCVDNKIGSNCEVNVCPNNCSADRSQGTCDQMNGRCVCMPKYGEEDCSQSLSANRLIWSTLFNCEAAKPYLPTLSMYLPRMGHTLESTESSLWLFGGYSSIRGQLGDMFRFNLISSRWEEIGSNGKPDKDSPRSGQPQARHFHATALSGEWIYLYGGLSQVHGVLGDFWRFHTSELNWNKLETIEELPPLAAHTLTATDNKLVLIGGYSPEYGFLEKTLEYNIIEDKWRVLNTSGVRPVGLYGHSAVYHSQSNTIYVFGGVIYDMDKTSISGDLYGFDVNNSVWYRLPADEQINPIDTRPEARYFHSSLSTELYMIIIGGRNNDSNTIVDSIYTYIYRCNKWISLEMDSISVSGQPPEPAVALSATIQDYNLYIFGGTNGQTNGNLYRLSLPKDLCQLFSHSRLGCLRHIGCSYCSVYENGLNKTFCYSQDLSIPQSCYNPKGASEVAQGMSCGYELLERRNCYQYKTCVDCVAVWPNYGSGKQVCQWCSNCQNGRCIPIGASCEREPLCTLQPRIVTTGHMCPLRSCLASDCHKCSSIGGCMWTRQVLRSELGRTLNVKPIFDWTCVQNIPQDVTTIFVESMPPLSCPARCSRFANCSTCLESAGGEGGHHSCSWAQNINQCISPSFVPLRCEAGLCGSLVLSGSTSQCPSACHEFTQSSHCLSRPHCGWCAFNGSAVDGRGVCMEGQLFGPMGGNCKPGKVEVLNPPMTEWMAKQVSKWLAQSEGPPQWAYLERPKENECLNGHHNCDERHEECIDLEDGFMCRCKPGYVIEGNQCRATCHQGCVFGTCVAPDVCQCNFGYVGSNCSLACECNGHSNCAGVNRLGDCLECQNHTQGSQCQKCKPFFVGNPINSGKCIPCKTYCNNHSEVCLDRELYDRLRNFSGLLEAITSQEDIEKITGHALDEGPASGAVCINCKHNTRGTECDSCVDGFFQNNAERIGEGCRRCHCNGHSDTCNKVNGEDCQCDNSTETDRQCSQNNSKNSMTPCWQMQCSKCKEYFLGVPTNGHQCYRHMFLDKDYCFDPKTQEECIRKPSGLPSGRTVFFAVQPRYMNVDIRIFVDVTKGAIDLFLSAKEDTFIVEVNKTNGIHWIWLDKKYSSHIAFGNTYDDLDSLSLKQSFLMNDSLRMSSSKAQASGPVLKLRHSSANDLIYYLTITDPNEFLVIRNLRNRLVITIPQEVHDLRSTRFYMILKGIQSPSQTVAPSNGSDNNSYGNIFFRQDQSRIDLFVFFSVFFSCFFLFLCVCVMVWKIKQAFDMRRARRLHVAEMKHMASRPFATILLHMDGSGATADDVEFALSSPTHLLKEGNVRKCKAFRFRGSISSLKDSPKAQVHPEPFDKYTIRPVAVEPTADGVSAVVTTLVHLPGGKTAPNRMCLASTLVSLRNSHHILSPNVSHGNSNNIGKVGIGVWRTAVRRRPHFALLASSLSLSYVVPEDNTQSGCGSATSVTPASTVTESEPSIWSGRQSWGRTGVSNSSHLWCISCGDHCFCGLAGLQATDGRRCRSGRLGKACVPSHRWPTHQSPSKATIRLDNWSSRLEGCGRPQRSGCVVNGLVVMSVLAMDSLSVGDVIKSASSSDWSSHWRLSCRPIHRMSVCRLSVGASRE</sequence>
<keyword evidence="5" id="KW-0732">Signal</keyword>
<dbReference type="Pfam" id="PF01403">
    <property type="entry name" value="Sema"/>
    <property type="match status" value="1"/>
</dbReference>
<dbReference type="InterPro" id="IPR000152">
    <property type="entry name" value="EGF-type_Asp/Asn_hydroxyl_site"/>
</dbReference>
<dbReference type="Gene3D" id="2.10.25.10">
    <property type="entry name" value="Laminin"/>
    <property type="match status" value="3"/>
</dbReference>
<keyword evidence="8" id="KW-0524">Neurogenesis</keyword>
<keyword evidence="22" id="KW-1185">Reference proteome</keyword>
<comment type="subcellular location">
    <subcellularLocation>
        <location evidence="1">Membrane</location>
        <topology evidence="1">Single-pass membrane protein</topology>
    </subcellularLocation>
</comment>
<dbReference type="SUPFAM" id="SSF117281">
    <property type="entry name" value="Kelch motif"/>
    <property type="match status" value="2"/>
</dbReference>
<dbReference type="InterPro" id="IPR036352">
    <property type="entry name" value="Semap_dom_sf"/>
</dbReference>
<dbReference type="InterPro" id="IPR001881">
    <property type="entry name" value="EGF-like_Ca-bd_dom"/>
</dbReference>
<evidence type="ECO:0000256" key="13">
    <source>
        <dbReference type="ARBA" id="ARBA00023292"/>
    </source>
</evidence>
<feature type="disulfide bond" evidence="15">
    <location>
        <begin position="2002"/>
        <end position="2011"/>
    </location>
</feature>
<dbReference type="Proteomes" id="UP000728032">
    <property type="component" value="Unassembled WGS sequence"/>
</dbReference>
<evidence type="ECO:0000313" key="21">
    <source>
        <dbReference type="EMBL" id="CAD7640843.1"/>
    </source>
</evidence>
<dbReference type="InterPro" id="IPR027231">
    <property type="entry name" value="Semaphorin"/>
</dbReference>
<keyword evidence="11 15" id="KW-1015">Disulfide bond</keyword>
<evidence type="ECO:0000256" key="10">
    <source>
        <dbReference type="ARBA" id="ARBA00023136"/>
    </source>
</evidence>
<evidence type="ECO:0000256" key="7">
    <source>
        <dbReference type="ARBA" id="ARBA00022782"/>
    </source>
</evidence>
<dbReference type="Gene3D" id="2.20.100.10">
    <property type="entry name" value="Thrombospondin type-1 (TSP1) repeat"/>
    <property type="match status" value="2"/>
</dbReference>
<keyword evidence="9 17" id="KW-1133">Transmembrane helix</keyword>
<dbReference type="GO" id="GO:0005509">
    <property type="term" value="F:calcium ion binding"/>
    <property type="evidence" value="ECO:0007669"/>
    <property type="project" value="InterPro"/>
</dbReference>
<evidence type="ECO:0000256" key="9">
    <source>
        <dbReference type="ARBA" id="ARBA00022989"/>
    </source>
</evidence>
<evidence type="ECO:0000259" key="19">
    <source>
        <dbReference type="PROSITE" id="PS50027"/>
    </source>
</evidence>
<dbReference type="Pfam" id="PF01437">
    <property type="entry name" value="PSI"/>
    <property type="match status" value="1"/>
</dbReference>
<dbReference type="SUPFAM" id="SSF57184">
    <property type="entry name" value="Growth factor receptor domain"/>
    <property type="match status" value="1"/>
</dbReference>
<evidence type="ECO:0000259" key="20">
    <source>
        <dbReference type="PROSITE" id="PS51004"/>
    </source>
</evidence>
<feature type="compositionally biased region" description="Basic and acidic residues" evidence="16">
    <location>
        <begin position="14"/>
        <end position="30"/>
    </location>
</feature>
<dbReference type="Gene3D" id="2.130.10.10">
    <property type="entry name" value="YVTN repeat-like/Quinoprotein amine dehydrogenase"/>
    <property type="match status" value="1"/>
</dbReference>
<evidence type="ECO:0000256" key="2">
    <source>
        <dbReference type="ARBA" id="ARBA00022441"/>
    </source>
</evidence>
<dbReference type="PROSITE" id="PS51004">
    <property type="entry name" value="SEMA"/>
    <property type="match status" value="1"/>
</dbReference>
<dbReference type="PROSITE" id="PS50027">
    <property type="entry name" value="EGF_LAM_2"/>
    <property type="match status" value="1"/>
</dbReference>
<evidence type="ECO:0008006" key="23">
    <source>
        <dbReference type="Google" id="ProtNLM"/>
    </source>
</evidence>
<evidence type="ECO:0000256" key="6">
    <source>
        <dbReference type="ARBA" id="ARBA00022737"/>
    </source>
</evidence>
<keyword evidence="13 15" id="KW-0424">Laminin EGF-like domain</keyword>
<evidence type="ECO:0000256" key="1">
    <source>
        <dbReference type="ARBA" id="ARBA00004167"/>
    </source>
</evidence>
<dbReference type="Pfam" id="PF00053">
    <property type="entry name" value="EGF_laminin"/>
    <property type="match status" value="1"/>
</dbReference>
<dbReference type="Gene3D" id="2.120.10.80">
    <property type="entry name" value="Kelch-type beta propeller"/>
    <property type="match status" value="2"/>
</dbReference>
<evidence type="ECO:0000256" key="11">
    <source>
        <dbReference type="ARBA" id="ARBA00023157"/>
    </source>
</evidence>
<dbReference type="InterPro" id="IPR015915">
    <property type="entry name" value="Kelch-typ_b-propeller"/>
</dbReference>
<feature type="compositionally biased region" description="Basic residues" evidence="16">
    <location>
        <begin position="1"/>
        <end position="13"/>
    </location>
</feature>
<evidence type="ECO:0000256" key="17">
    <source>
        <dbReference type="SAM" id="Phobius"/>
    </source>
</evidence>
<evidence type="ECO:0000256" key="3">
    <source>
        <dbReference type="ARBA" id="ARBA00022536"/>
    </source>
</evidence>
<dbReference type="InterPro" id="IPR056863">
    <property type="entry name" value="LMN_ATRN_NET-like_EGF"/>
</dbReference>
<dbReference type="SUPFAM" id="SSF57196">
    <property type="entry name" value="EGF/Laminin"/>
    <property type="match status" value="1"/>
</dbReference>
<feature type="disulfide bond" evidence="15">
    <location>
        <begin position="2014"/>
        <end position="2028"/>
    </location>
</feature>
<dbReference type="SUPFAM" id="SSF103575">
    <property type="entry name" value="Plexin repeat"/>
    <property type="match status" value="1"/>
</dbReference>
<protein>
    <recommendedName>
        <fullName evidence="23">Multiple epidermal growth factor-like domains protein 8</fullName>
    </recommendedName>
</protein>
<dbReference type="PROSITE" id="PS01186">
    <property type="entry name" value="EGF_2"/>
    <property type="match status" value="1"/>
</dbReference>
<dbReference type="InterPro" id="IPR000742">
    <property type="entry name" value="EGF"/>
</dbReference>
<dbReference type="InterPro" id="IPR000859">
    <property type="entry name" value="CUB_dom"/>
</dbReference>
<dbReference type="SMART" id="SM00179">
    <property type="entry name" value="EGF_CA"/>
    <property type="match status" value="1"/>
</dbReference>
<dbReference type="GO" id="GO:0030335">
    <property type="term" value="P:positive regulation of cell migration"/>
    <property type="evidence" value="ECO:0007669"/>
    <property type="project" value="TreeGrafter"/>
</dbReference>
<dbReference type="PANTHER" id="PTHR11036">
    <property type="entry name" value="SEMAPHORIN"/>
    <property type="match status" value="1"/>
</dbReference>
<dbReference type="PROSITE" id="PS00010">
    <property type="entry name" value="ASX_HYDROXYL"/>
    <property type="match status" value="1"/>
</dbReference>
<accession>A0A7R9QE41</accession>
<evidence type="ECO:0000256" key="4">
    <source>
        <dbReference type="ARBA" id="ARBA00022692"/>
    </source>
</evidence>
<dbReference type="SMART" id="SM00180">
    <property type="entry name" value="EGF_Lam"/>
    <property type="match status" value="2"/>
</dbReference>
<dbReference type="EMBL" id="CAJPVJ010000702">
    <property type="protein sequence ID" value="CAG2163201.1"/>
    <property type="molecule type" value="Genomic_DNA"/>
</dbReference>
<dbReference type="InterPro" id="IPR001627">
    <property type="entry name" value="Semap_dom"/>
</dbReference>
<evidence type="ECO:0000256" key="14">
    <source>
        <dbReference type="PROSITE-ProRule" id="PRU00352"/>
    </source>
</evidence>
<keyword evidence="7" id="KW-0221">Differentiation</keyword>
<evidence type="ECO:0000256" key="12">
    <source>
        <dbReference type="ARBA" id="ARBA00023180"/>
    </source>
</evidence>
<gene>
    <name evidence="21" type="ORF">ONB1V03_LOCUS2785</name>
</gene>
<keyword evidence="6" id="KW-0677">Repeat</keyword>
<keyword evidence="3" id="KW-0245">EGF-like domain</keyword>
<keyword evidence="4 17" id="KW-0812">Transmembrane</keyword>
<dbReference type="InterPro" id="IPR015943">
    <property type="entry name" value="WD40/YVTN_repeat-like_dom_sf"/>
</dbReference>
<dbReference type="GO" id="GO:0005886">
    <property type="term" value="C:plasma membrane"/>
    <property type="evidence" value="ECO:0007669"/>
    <property type="project" value="TreeGrafter"/>
</dbReference>
<dbReference type="OrthoDB" id="263283at2759"/>
<reference evidence="21" key="1">
    <citation type="submission" date="2020-11" db="EMBL/GenBank/DDBJ databases">
        <authorList>
            <person name="Tran Van P."/>
        </authorList>
    </citation>
    <scope>NUCLEOTIDE SEQUENCE</scope>
</reference>
<dbReference type="PROSITE" id="PS01248">
    <property type="entry name" value="EGF_LAM_1"/>
    <property type="match status" value="1"/>
</dbReference>
<proteinExistence type="predicted"/>
<feature type="transmembrane region" description="Helical" evidence="17">
    <location>
        <begin position="2398"/>
        <end position="2420"/>
    </location>
</feature>
<dbReference type="InterPro" id="IPR036383">
    <property type="entry name" value="TSP1_rpt_sf"/>
</dbReference>
<dbReference type="GO" id="GO:0045499">
    <property type="term" value="F:chemorepellent activity"/>
    <property type="evidence" value="ECO:0007669"/>
    <property type="project" value="TreeGrafter"/>
</dbReference>
<evidence type="ECO:0000256" key="15">
    <source>
        <dbReference type="PROSITE-ProRule" id="PRU00460"/>
    </source>
</evidence>
<dbReference type="Gene3D" id="3.30.1680.10">
    <property type="entry name" value="ligand-binding face of the semaphorins, domain 2"/>
    <property type="match status" value="1"/>
</dbReference>
<feature type="domain" description="Laminin EGF-like" evidence="19">
    <location>
        <begin position="1982"/>
        <end position="2030"/>
    </location>
</feature>
<dbReference type="GO" id="GO:0007411">
    <property type="term" value="P:axon guidance"/>
    <property type="evidence" value="ECO:0007669"/>
    <property type="project" value="TreeGrafter"/>
</dbReference>
<dbReference type="FunFam" id="2.20.100.10:FF:000001">
    <property type="entry name" value="semaphorin-5A isoform X1"/>
    <property type="match status" value="1"/>
</dbReference>
<dbReference type="PANTHER" id="PTHR11036:SF79">
    <property type="entry name" value="SEMAPHORIN 5C, ISOFORM A"/>
    <property type="match status" value="1"/>
</dbReference>
<organism evidence="21">
    <name type="scientific">Oppiella nova</name>
    <dbReference type="NCBI Taxonomy" id="334625"/>
    <lineage>
        <taxon>Eukaryota</taxon>
        <taxon>Metazoa</taxon>
        <taxon>Ecdysozoa</taxon>
        <taxon>Arthropoda</taxon>
        <taxon>Chelicerata</taxon>
        <taxon>Arachnida</taxon>
        <taxon>Acari</taxon>
        <taxon>Acariformes</taxon>
        <taxon>Sarcoptiformes</taxon>
        <taxon>Oribatida</taxon>
        <taxon>Brachypylina</taxon>
        <taxon>Oppioidea</taxon>
        <taxon>Oppiidae</taxon>
        <taxon>Oppiella</taxon>
    </lineage>
</organism>
<dbReference type="InterPro" id="IPR016201">
    <property type="entry name" value="PSI"/>
</dbReference>
<dbReference type="CDD" id="cd00054">
    <property type="entry name" value="EGF_CA"/>
    <property type="match status" value="1"/>
</dbReference>
<keyword evidence="10 17" id="KW-0472">Membrane</keyword>
<dbReference type="SUPFAM" id="SSF82895">
    <property type="entry name" value="TSP-1 type 1 repeat"/>
    <property type="match status" value="2"/>
</dbReference>
<evidence type="ECO:0000256" key="5">
    <source>
        <dbReference type="ARBA" id="ARBA00022729"/>
    </source>
</evidence>
<comment type="caution">
    <text evidence="14">Lacks conserved residue(s) required for the propagation of feature annotation.</text>
</comment>
<dbReference type="SUPFAM" id="SSF101912">
    <property type="entry name" value="Sema domain"/>
    <property type="match status" value="1"/>
</dbReference>
<dbReference type="SMART" id="SM00423">
    <property type="entry name" value="PSI"/>
    <property type="match status" value="4"/>
</dbReference>
<dbReference type="SMART" id="SM00181">
    <property type="entry name" value="EGF"/>
    <property type="match status" value="5"/>
</dbReference>
<dbReference type="InterPro" id="IPR056737">
    <property type="entry name" value="Beta-prop_ATRN-MKLN-like"/>
</dbReference>
<dbReference type="InterPro" id="IPR009030">
    <property type="entry name" value="Growth_fac_rcpt_cys_sf"/>
</dbReference>
<dbReference type="CDD" id="cd00055">
    <property type="entry name" value="EGF_Lam"/>
    <property type="match status" value="1"/>
</dbReference>
<dbReference type="EMBL" id="OC915527">
    <property type="protein sequence ID" value="CAD7640843.1"/>
    <property type="molecule type" value="Genomic_DNA"/>
</dbReference>
<evidence type="ECO:0000256" key="8">
    <source>
        <dbReference type="ARBA" id="ARBA00022902"/>
    </source>
</evidence>
<dbReference type="SMART" id="SM00209">
    <property type="entry name" value="TSP1"/>
    <property type="match status" value="3"/>
</dbReference>
<dbReference type="Pfam" id="PF00090">
    <property type="entry name" value="TSP_1"/>
    <property type="match status" value="2"/>
</dbReference>
<dbReference type="PROSITE" id="PS01180">
    <property type="entry name" value="CUB"/>
    <property type="match status" value="1"/>
</dbReference>
<dbReference type="SMART" id="SM00630">
    <property type="entry name" value="Sema"/>
    <property type="match status" value="1"/>
</dbReference>
<dbReference type="Pfam" id="PF24973">
    <property type="entry name" value="EGF_LMN_ATRN"/>
    <property type="match status" value="1"/>
</dbReference>
<keyword evidence="12" id="KW-0325">Glycoprotein</keyword>
<feature type="domain" description="CUB" evidence="18">
    <location>
        <begin position="1011"/>
        <end position="1152"/>
    </location>
</feature>
<dbReference type="Pfam" id="PF24981">
    <property type="entry name" value="Beta-prop_ATRN-LZTR1"/>
    <property type="match status" value="1"/>
</dbReference>
<feature type="region of interest" description="Disordered" evidence="16">
    <location>
        <begin position="1"/>
        <end position="30"/>
    </location>
</feature>
<evidence type="ECO:0000313" key="22">
    <source>
        <dbReference type="Proteomes" id="UP000728032"/>
    </source>
</evidence>
<name>A0A7R9QE41_9ACAR</name>
<keyword evidence="2" id="KW-0880">Kelch repeat</keyword>